<evidence type="ECO:0000313" key="1">
    <source>
        <dbReference type="EMBL" id="MBX52582.1"/>
    </source>
</evidence>
<name>A0A2P2PCY1_RHIMU</name>
<reference evidence="1" key="1">
    <citation type="submission" date="2018-02" db="EMBL/GenBank/DDBJ databases">
        <title>Rhizophora mucronata_Transcriptome.</title>
        <authorList>
            <person name="Meera S.P."/>
            <person name="Sreeshan A."/>
            <person name="Augustine A."/>
        </authorList>
    </citation>
    <scope>NUCLEOTIDE SEQUENCE</scope>
    <source>
        <tissue evidence="1">Leaf</tissue>
    </source>
</reference>
<protein>
    <submittedName>
        <fullName evidence="1">Uncharacterized protein</fullName>
    </submittedName>
</protein>
<accession>A0A2P2PCY1</accession>
<organism evidence="1">
    <name type="scientific">Rhizophora mucronata</name>
    <name type="common">Asiatic mangrove</name>
    <dbReference type="NCBI Taxonomy" id="61149"/>
    <lineage>
        <taxon>Eukaryota</taxon>
        <taxon>Viridiplantae</taxon>
        <taxon>Streptophyta</taxon>
        <taxon>Embryophyta</taxon>
        <taxon>Tracheophyta</taxon>
        <taxon>Spermatophyta</taxon>
        <taxon>Magnoliopsida</taxon>
        <taxon>eudicotyledons</taxon>
        <taxon>Gunneridae</taxon>
        <taxon>Pentapetalae</taxon>
        <taxon>rosids</taxon>
        <taxon>fabids</taxon>
        <taxon>Malpighiales</taxon>
        <taxon>Rhizophoraceae</taxon>
        <taxon>Rhizophora</taxon>
    </lineage>
</organism>
<proteinExistence type="predicted"/>
<sequence>MQGWLYRGGNRIKRSTCSRCYQSKA</sequence>
<dbReference type="EMBL" id="GGEC01072098">
    <property type="protein sequence ID" value="MBX52582.1"/>
    <property type="molecule type" value="Transcribed_RNA"/>
</dbReference>
<dbReference type="AlphaFoldDB" id="A0A2P2PCY1"/>